<organism evidence="1">
    <name type="scientific">Zea mays</name>
    <name type="common">Maize</name>
    <dbReference type="NCBI Taxonomy" id="4577"/>
    <lineage>
        <taxon>Eukaryota</taxon>
        <taxon>Viridiplantae</taxon>
        <taxon>Streptophyta</taxon>
        <taxon>Embryophyta</taxon>
        <taxon>Tracheophyta</taxon>
        <taxon>Spermatophyta</taxon>
        <taxon>Magnoliopsida</taxon>
        <taxon>Liliopsida</taxon>
        <taxon>Poales</taxon>
        <taxon>Poaceae</taxon>
        <taxon>PACMAD clade</taxon>
        <taxon>Panicoideae</taxon>
        <taxon>Andropogonodae</taxon>
        <taxon>Andropogoneae</taxon>
        <taxon>Tripsacinae</taxon>
        <taxon>Zea</taxon>
    </lineage>
</organism>
<sequence>MIRLEQRGSLAFLVTTDLKVLAPLDRVLRVVLAALALQLQHNLLCCFCLLVENRLCLTTISRLFAVITSLPLS</sequence>
<name>C4IZT9_MAIZE</name>
<dbReference type="AlphaFoldDB" id="C4IZT9"/>
<accession>C4IZT9</accession>
<proteinExistence type="evidence at transcript level"/>
<reference evidence="1" key="1">
    <citation type="journal article" date="2009" name="PLoS Genet.">
        <title>Sequencing, mapping, and analysis of 27,455 maize full-length cDNAs.</title>
        <authorList>
            <person name="Soderlund C."/>
            <person name="Descour A."/>
            <person name="Kudrna D."/>
            <person name="Bomhoff M."/>
            <person name="Boyd L."/>
            <person name="Currie J."/>
            <person name="Angelova A."/>
            <person name="Collura K."/>
            <person name="Wissotski M."/>
            <person name="Ashley E."/>
            <person name="Morrow D."/>
            <person name="Fernandes J."/>
            <person name="Walbot V."/>
            <person name="Yu Y."/>
        </authorList>
    </citation>
    <scope>NUCLEOTIDE SEQUENCE</scope>
    <source>
        <strain evidence="1">B73</strain>
    </source>
</reference>
<protein>
    <submittedName>
        <fullName evidence="1">Uncharacterized protein</fullName>
    </submittedName>
</protein>
<reference evidence="1" key="2">
    <citation type="submission" date="2012-06" db="EMBL/GenBank/DDBJ databases">
        <authorList>
            <person name="Yu Y."/>
            <person name="Currie J."/>
            <person name="Lomeli R."/>
            <person name="Angelova A."/>
            <person name="Collura K."/>
            <person name="Wissotski M."/>
            <person name="Campos D."/>
            <person name="Kudrna D."/>
            <person name="Golser W."/>
            <person name="Ashely E."/>
            <person name="Descour A."/>
            <person name="Fernandes J."/>
            <person name="Soderlund C."/>
            <person name="Walbot V."/>
        </authorList>
    </citation>
    <scope>NUCLEOTIDE SEQUENCE</scope>
    <source>
        <strain evidence="1">B73</strain>
    </source>
</reference>
<evidence type="ECO:0000313" key="1">
    <source>
        <dbReference type="EMBL" id="ACR34439.1"/>
    </source>
</evidence>
<dbReference type="EMBL" id="BT084086">
    <property type="protein sequence ID" value="ACR34439.1"/>
    <property type="molecule type" value="mRNA"/>
</dbReference>